<protein>
    <submittedName>
        <fullName evidence="1">Uncharacterized protein</fullName>
    </submittedName>
</protein>
<sequence length="521" mass="58103">MWCSCENHLSNLHQGWDDVSFHGSSQIPTPNLDALAADGVILNNYYVTPFCTPSRAALMTGLYPIRTGMQGVPIDVAEPWGLPTDVRILPQYLKEFGYETHLVGKWHLGSYKESATPTCRGFDSFYGFYCAEEDYYTHSVSYENHTGLDFWLNKEPVWSDTGTYSTSLYTKRAQSIIKERTKNKPLFLELSYQAAHAAIGEELLQAPPENIAKFPYIGETNRTIYAGMVDALDQSVGQVFKALNDARMLENTVIVFSSDNGGAPWGSHNSRGINWPLRGAKGTVWEGGTRAAAFVWSPLLARKRRVHNELMHITDWLPTFYSLAGGDSANMAGLDGHDIWRSLSHGLPSPRTEMLYNYDYNFTLSAALRHAQYKLLLDGTGALDDRYDIPGGRRPYDDLDALLSQSTAASVLRDLYKKKKLNFPGSWRRKATLTCGKQRTINFPSNTTVYLFNIVEDPCELNNLASKLPNVVASLKKRLDAYGAAAAPVRNNNTKDPASFPENHGGTWAPWVPSECPTSSR</sequence>
<dbReference type="Proteomes" id="UP000821845">
    <property type="component" value="Chromosome 2"/>
</dbReference>
<gene>
    <name evidence="1" type="ORF">HPB50_015774</name>
</gene>
<dbReference type="EMBL" id="CM023482">
    <property type="protein sequence ID" value="KAH6939120.1"/>
    <property type="molecule type" value="Genomic_DNA"/>
</dbReference>
<evidence type="ECO:0000313" key="1">
    <source>
        <dbReference type="EMBL" id="KAH6939120.1"/>
    </source>
</evidence>
<accession>A0ACB7SWY6</accession>
<organism evidence="1 2">
    <name type="scientific">Hyalomma asiaticum</name>
    <name type="common">Tick</name>
    <dbReference type="NCBI Taxonomy" id="266040"/>
    <lineage>
        <taxon>Eukaryota</taxon>
        <taxon>Metazoa</taxon>
        <taxon>Ecdysozoa</taxon>
        <taxon>Arthropoda</taxon>
        <taxon>Chelicerata</taxon>
        <taxon>Arachnida</taxon>
        <taxon>Acari</taxon>
        <taxon>Parasitiformes</taxon>
        <taxon>Ixodida</taxon>
        <taxon>Ixodoidea</taxon>
        <taxon>Ixodidae</taxon>
        <taxon>Hyalomminae</taxon>
        <taxon>Hyalomma</taxon>
    </lineage>
</organism>
<proteinExistence type="predicted"/>
<evidence type="ECO:0000313" key="2">
    <source>
        <dbReference type="Proteomes" id="UP000821845"/>
    </source>
</evidence>
<reference evidence="1" key="1">
    <citation type="submission" date="2020-05" db="EMBL/GenBank/DDBJ databases">
        <title>Large-scale comparative analyses of tick genomes elucidate their genetic diversity and vector capacities.</title>
        <authorList>
            <person name="Jia N."/>
            <person name="Wang J."/>
            <person name="Shi W."/>
            <person name="Du L."/>
            <person name="Sun Y."/>
            <person name="Zhan W."/>
            <person name="Jiang J."/>
            <person name="Wang Q."/>
            <person name="Zhang B."/>
            <person name="Ji P."/>
            <person name="Sakyi L.B."/>
            <person name="Cui X."/>
            <person name="Yuan T."/>
            <person name="Jiang B."/>
            <person name="Yang W."/>
            <person name="Lam T.T.-Y."/>
            <person name="Chang Q."/>
            <person name="Ding S."/>
            <person name="Wang X."/>
            <person name="Zhu J."/>
            <person name="Ruan X."/>
            <person name="Zhao L."/>
            <person name="Wei J."/>
            <person name="Que T."/>
            <person name="Du C."/>
            <person name="Cheng J."/>
            <person name="Dai P."/>
            <person name="Han X."/>
            <person name="Huang E."/>
            <person name="Gao Y."/>
            <person name="Liu J."/>
            <person name="Shao H."/>
            <person name="Ye R."/>
            <person name="Li L."/>
            <person name="Wei W."/>
            <person name="Wang X."/>
            <person name="Wang C."/>
            <person name="Yang T."/>
            <person name="Huo Q."/>
            <person name="Li W."/>
            <person name="Guo W."/>
            <person name="Chen H."/>
            <person name="Zhou L."/>
            <person name="Ni X."/>
            <person name="Tian J."/>
            <person name="Zhou Y."/>
            <person name="Sheng Y."/>
            <person name="Liu T."/>
            <person name="Pan Y."/>
            <person name="Xia L."/>
            <person name="Li J."/>
            <person name="Zhao F."/>
            <person name="Cao W."/>
        </authorList>
    </citation>
    <scope>NUCLEOTIDE SEQUENCE</scope>
    <source>
        <strain evidence="1">Hyas-2018</strain>
    </source>
</reference>
<comment type="caution">
    <text evidence="1">The sequence shown here is derived from an EMBL/GenBank/DDBJ whole genome shotgun (WGS) entry which is preliminary data.</text>
</comment>
<keyword evidence="2" id="KW-1185">Reference proteome</keyword>
<name>A0ACB7SWY6_HYAAI</name>